<evidence type="ECO:0000313" key="8">
    <source>
        <dbReference type="Proteomes" id="UP000484164"/>
    </source>
</evidence>
<comment type="caution">
    <text evidence="7">The sequence shown here is derived from an EMBL/GenBank/DDBJ whole genome shotgun (WGS) entry which is preliminary data.</text>
</comment>
<dbReference type="NCBIfam" id="NF010380">
    <property type="entry name" value="PRK13807.1"/>
    <property type="match status" value="1"/>
</dbReference>
<dbReference type="InterPro" id="IPR037018">
    <property type="entry name" value="GH65_N"/>
</dbReference>
<evidence type="ECO:0000256" key="2">
    <source>
        <dbReference type="PIRSR" id="PIRSR036289-50"/>
    </source>
</evidence>
<dbReference type="PANTHER" id="PTHR11051:SF14">
    <property type="entry name" value="MALTOSE PHOSPHORYLASE"/>
    <property type="match status" value="1"/>
</dbReference>
<name>A0A6L3ZBQ0_9FLAO</name>
<dbReference type="EMBL" id="WBVQ01000003">
    <property type="protein sequence ID" value="KAB2815076.1"/>
    <property type="molecule type" value="Genomic_DNA"/>
</dbReference>
<evidence type="ECO:0000259" key="6">
    <source>
        <dbReference type="Pfam" id="PF03636"/>
    </source>
</evidence>
<evidence type="ECO:0000256" key="1">
    <source>
        <dbReference type="ARBA" id="ARBA00006768"/>
    </source>
</evidence>
<evidence type="ECO:0000313" key="7">
    <source>
        <dbReference type="EMBL" id="KAB2815076.1"/>
    </source>
</evidence>
<dbReference type="AlphaFoldDB" id="A0A6L3ZBQ0"/>
<dbReference type="Pfam" id="PF03636">
    <property type="entry name" value="Glyco_hydro_65N"/>
    <property type="match status" value="1"/>
</dbReference>
<evidence type="ECO:0000256" key="3">
    <source>
        <dbReference type="PIRSR" id="PIRSR036289-51"/>
    </source>
</evidence>
<organism evidence="7 8">
    <name type="scientific">Phaeocystidibacter marisrubri</name>
    <dbReference type="NCBI Taxonomy" id="1577780"/>
    <lineage>
        <taxon>Bacteria</taxon>
        <taxon>Pseudomonadati</taxon>
        <taxon>Bacteroidota</taxon>
        <taxon>Flavobacteriia</taxon>
        <taxon>Flavobacteriales</taxon>
        <taxon>Phaeocystidibacteraceae</taxon>
        <taxon>Phaeocystidibacter</taxon>
    </lineage>
</organism>
<dbReference type="Pfam" id="PF03633">
    <property type="entry name" value="Glyco_hydro_65C"/>
    <property type="match status" value="1"/>
</dbReference>
<protein>
    <submittedName>
        <fullName evidence="7">Glycoside hydrolase family 65 protein</fullName>
    </submittedName>
</protein>
<dbReference type="RefSeq" id="WP_151694114.1">
    <property type="nucleotide sequence ID" value="NZ_BMGX01000001.1"/>
</dbReference>
<keyword evidence="7" id="KW-0378">Hydrolase</keyword>
<evidence type="ECO:0000259" key="4">
    <source>
        <dbReference type="Pfam" id="PF03632"/>
    </source>
</evidence>
<dbReference type="Pfam" id="PF03632">
    <property type="entry name" value="Glyco_hydro_65m"/>
    <property type="match status" value="1"/>
</dbReference>
<reference evidence="7 8" key="1">
    <citation type="submission" date="2019-10" db="EMBL/GenBank/DDBJ databases">
        <title>Genome sequence of Phaeocystidibacter marisrubri JCM30614 (type strain).</title>
        <authorList>
            <person name="Bowman J.P."/>
        </authorList>
    </citation>
    <scope>NUCLEOTIDE SEQUENCE [LARGE SCALE GENOMIC DNA]</scope>
    <source>
        <strain evidence="7 8">JCM 30614</strain>
    </source>
</reference>
<dbReference type="Gene3D" id="1.50.10.10">
    <property type="match status" value="1"/>
</dbReference>
<dbReference type="Gene3D" id="2.60.420.10">
    <property type="entry name" value="Maltose phosphorylase, domain 3"/>
    <property type="match status" value="1"/>
</dbReference>
<dbReference type="GO" id="GO:0004553">
    <property type="term" value="F:hydrolase activity, hydrolyzing O-glycosyl compounds"/>
    <property type="evidence" value="ECO:0007669"/>
    <property type="project" value="TreeGrafter"/>
</dbReference>
<dbReference type="PANTHER" id="PTHR11051">
    <property type="entry name" value="GLYCOSYL HYDROLASE-RELATED"/>
    <property type="match status" value="1"/>
</dbReference>
<feature type="active site" description="Proton donor" evidence="2">
    <location>
        <position position="489"/>
    </location>
</feature>
<dbReference type="OrthoDB" id="9758855at2"/>
<accession>A0A6L3ZBQ0</accession>
<dbReference type="SUPFAM" id="SSF74650">
    <property type="entry name" value="Galactose mutarotase-like"/>
    <property type="match status" value="1"/>
</dbReference>
<dbReference type="GO" id="GO:0030246">
    <property type="term" value="F:carbohydrate binding"/>
    <property type="evidence" value="ECO:0007669"/>
    <property type="project" value="InterPro"/>
</dbReference>
<feature type="binding site" evidence="3">
    <location>
        <begin position="602"/>
        <end position="603"/>
    </location>
    <ligand>
        <name>substrate</name>
    </ligand>
</feature>
<dbReference type="GO" id="GO:0016757">
    <property type="term" value="F:glycosyltransferase activity"/>
    <property type="evidence" value="ECO:0007669"/>
    <property type="project" value="UniProtKB-ARBA"/>
</dbReference>
<comment type="similarity">
    <text evidence="1">Belongs to the glycosyl hydrolase 65 family.</text>
</comment>
<dbReference type="SUPFAM" id="SSF48208">
    <property type="entry name" value="Six-hairpin glycosidases"/>
    <property type="match status" value="1"/>
</dbReference>
<feature type="domain" description="Glycoside hydrolase family 65 C-terminal" evidence="5">
    <location>
        <begin position="699"/>
        <end position="749"/>
    </location>
</feature>
<dbReference type="InterPro" id="IPR005195">
    <property type="entry name" value="Glyco_hydro_65_M"/>
</dbReference>
<feature type="domain" description="Glycoside hydrolase family 65 N-terminal" evidence="6">
    <location>
        <begin position="14"/>
        <end position="266"/>
    </location>
</feature>
<feature type="binding site" evidence="3">
    <location>
        <begin position="358"/>
        <end position="359"/>
    </location>
    <ligand>
        <name>substrate</name>
    </ligand>
</feature>
<keyword evidence="8" id="KW-1185">Reference proteome</keyword>
<evidence type="ECO:0000259" key="5">
    <source>
        <dbReference type="Pfam" id="PF03633"/>
    </source>
</evidence>
<dbReference type="InterPro" id="IPR005196">
    <property type="entry name" value="Glyco_hydro_65_N"/>
</dbReference>
<dbReference type="InterPro" id="IPR011013">
    <property type="entry name" value="Gal_mutarotase_sf_dom"/>
</dbReference>
<dbReference type="GO" id="GO:0005975">
    <property type="term" value="P:carbohydrate metabolic process"/>
    <property type="evidence" value="ECO:0007669"/>
    <property type="project" value="InterPro"/>
</dbReference>
<feature type="domain" description="Glycoside hydrolase family 65 central catalytic" evidence="4">
    <location>
        <begin position="323"/>
        <end position="690"/>
    </location>
</feature>
<dbReference type="PIRSF" id="PIRSF036289">
    <property type="entry name" value="Glycosyl_hydrolase_malt_phosph"/>
    <property type="match status" value="1"/>
</dbReference>
<dbReference type="InterPro" id="IPR005194">
    <property type="entry name" value="Glyco_hydro_65_C"/>
</dbReference>
<dbReference type="InterPro" id="IPR008928">
    <property type="entry name" value="6-hairpin_glycosidase_sf"/>
</dbReference>
<dbReference type="Gene3D" id="2.70.98.40">
    <property type="entry name" value="Glycoside hydrolase, family 65, N-terminal domain"/>
    <property type="match status" value="1"/>
</dbReference>
<dbReference type="InterPro" id="IPR012341">
    <property type="entry name" value="6hp_glycosidase-like_sf"/>
</dbReference>
<dbReference type="Proteomes" id="UP000484164">
    <property type="component" value="Unassembled WGS sequence"/>
</dbReference>
<gene>
    <name evidence="7" type="ORF">F8C82_13315</name>
</gene>
<proteinExistence type="inferred from homology"/>
<sequence length="772" mass="89029">MEKRYLEIDEWKIVEEGWDPANHMKSESIFSIGNGRMGQRANFEETYSGNTLQGSYVAGVYYPDKTKVGWWKNGYPEYFAKVLNSVNWIGINISVDGEQLDLNACAVSNFRRELDMQHGLLSRSFDVKFTNGKTLRIDSKRFLSLVRDEVGAIAYSFTPVNFEGAVVVTPYLDFDVENHDANWEEKFWDSVEERVAAQKGTVTAKTKKLDFQVSAAMRFEVAEGDQHITLYPNTDQREKFVSNTVELRVEQGKTYTIYKYAGITSSMNYKTKDLALAADTLASEAMRDGFDALYEEHANAWLEKWSTSDIIIDGDPAAQQAIRFNIFHLFQTFTGVDPRLNIGPKGFTGEKYGGSTYWDTEAYCLPFYLSTTDQSVARNLLIYRYNHLQKAIENAEKLGFTNGAALYPMVTMNGEECHNEWEITFEEIHRNGAIAYGIFNYVRHTLDRDYLHEYGFEVLLAISRFWAQRVNWSEARGKYVMLGVTGPNEYENNVNNNFYTNKMATWTMAYTLEVIDELKENHPDAYAKLVEKTHFDEETETKEWHEIIANIAIPFDDKQQVYLQQDGFLDKDLRPASSLAVEERPINQHWSWDRILRSCFIKQADVLQGLYFFEHQYDKATIRRNFDFYEPMTVHESSLSPCVHVILASRIGYGEKAYELYLRTARLDLDDYNREVHEGLHITSMAGTWMSVVQGFGGMKIIKEKLVFEPLLPEGWKALHFMLRWRGAVLKVNVTHSTLKVENVSDVEAEFHYGPHVHRVAANGEIKLELTK</sequence>
<dbReference type="InterPro" id="IPR017045">
    <property type="entry name" value="Malt_Pase/Glycosyl_Hdrlase"/>
</dbReference>